<gene>
    <name evidence="5" type="ORF">KK1_026996</name>
</gene>
<dbReference type="Gramene" id="C.cajan_29020.t">
    <property type="protein sequence ID" value="C.cajan_29020.t"/>
    <property type="gene ID" value="C.cajan_29020"/>
</dbReference>
<evidence type="ECO:0000256" key="2">
    <source>
        <dbReference type="SAM" id="MobiDB-lite"/>
    </source>
</evidence>
<evidence type="ECO:0000313" key="6">
    <source>
        <dbReference type="Proteomes" id="UP000075243"/>
    </source>
</evidence>
<dbReference type="CDD" id="cd00303">
    <property type="entry name" value="retropepsin_like"/>
    <property type="match status" value="1"/>
</dbReference>
<reference evidence="5" key="1">
    <citation type="journal article" date="2012" name="Nat. Biotechnol.">
        <title>Draft genome sequence of pigeonpea (Cajanus cajan), an orphan legume crop of resource-poor farmers.</title>
        <authorList>
            <person name="Varshney R.K."/>
            <person name="Chen W."/>
            <person name="Li Y."/>
            <person name="Bharti A.K."/>
            <person name="Saxena R.K."/>
            <person name="Schlueter J.A."/>
            <person name="Donoghue M.T."/>
            <person name="Azam S."/>
            <person name="Fan G."/>
            <person name="Whaley A.M."/>
            <person name="Farmer A.D."/>
            <person name="Sheridan J."/>
            <person name="Iwata A."/>
            <person name="Tuteja R."/>
            <person name="Penmetsa R.V."/>
            <person name="Wu W."/>
            <person name="Upadhyaya H.D."/>
            <person name="Yang S.P."/>
            <person name="Shah T."/>
            <person name="Saxena K.B."/>
            <person name="Michael T."/>
            <person name="McCombie W.R."/>
            <person name="Yang B."/>
            <person name="Zhang G."/>
            <person name="Yang H."/>
            <person name="Wang J."/>
            <person name="Spillane C."/>
            <person name="Cook D.R."/>
            <person name="May G.D."/>
            <person name="Xu X."/>
            <person name="Jackson S.A."/>
        </authorList>
    </citation>
    <scope>NUCLEOTIDE SEQUENCE [LARGE SCALE GENOMIC DNA]</scope>
</reference>
<organism evidence="5 6">
    <name type="scientific">Cajanus cajan</name>
    <name type="common">Pigeon pea</name>
    <name type="synonym">Cajanus indicus</name>
    <dbReference type="NCBI Taxonomy" id="3821"/>
    <lineage>
        <taxon>Eukaryota</taxon>
        <taxon>Viridiplantae</taxon>
        <taxon>Streptophyta</taxon>
        <taxon>Embryophyta</taxon>
        <taxon>Tracheophyta</taxon>
        <taxon>Spermatophyta</taxon>
        <taxon>Magnoliopsida</taxon>
        <taxon>eudicotyledons</taxon>
        <taxon>Gunneridae</taxon>
        <taxon>Pentapetalae</taxon>
        <taxon>rosids</taxon>
        <taxon>fabids</taxon>
        <taxon>Fabales</taxon>
        <taxon>Fabaceae</taxon>
        <taxon>Papilionoideae</taxon>
        <taxon>50 kb inversion clade</taxon>
        <taxon>NPAAA clade</taxon>
        <taxon>indigoferoid/millettioid clade</taxon>
        <taxon>Phaseoleae</taxon>
        <taxon>Cajanus</taxon>
    </lineage>
</organism>
<dbReference type="AlphaFoldDB" id="A0A151S8V0"/>
<evidence type="ECO:0000313" key="5">
    <source>
        <dbReference type="EMBL" id="KYP51187.1"/>
    </source>
</evidence>
<dbReference type="Proteomes" id="UP000075243">
    <property type="component" value="Unassembled WGS sequence"/>
</dbReference>
<dbReference type="Pfam" id="PF03732">
    <property type="entry name" value="Retrotrans_gag"/>
    <property type="match status" value="1"/>
</dbReference>
<dbReference type="EMBL" id="KQ483442">
    <property type="protein sequence ID" value="KYP51187.1"/>
    <property type="molecule type" value="Genomic_DNA"/>
</dbReference>
<dbReference type="PANTHER" id="PTHR33067">
    <property type="entry name" value="RNA-DIRECTED DNA POLYMERASE-RELATED"/>
    <property type="match status" value="1"/>
</dbReference>
<keyword evidence="3" id="KW-0472">Membrane</keyword>
<keyword evidence="3" id="KW-0812">Transmembrane</keyword>
<feature type="compositionally biased region" description="Low complexity" evidence="2">
    <location>
        <begin position="321"/>
        <end position="330"/>
    </location>
</feature>
<dbReference type="InterPro" id="IPR005162">
    <property type="entry name" value="Retrotrans_gag_dom"/>
</dbReference>
<keyword evidence="3" id="KW-1133">Transmembrane helix</keyword>
<name>A0A151S8V0_CAJCA</name>
<feature type="compositionally biased region" description="Basic and acidic residues" evidence="2">
    <location>
        <begin position="358"/>
        <end position="378"/>
    </location>
</feature>
<sequence>MEMKPAFLSVVSSQQFAGLNHEDPYSHLSNFYELCSTMCILEGDEEAVYLRLFPSSLTGKATIWLKSHPNQSLTSWSDVENKFVNRFYPSSKYIKAKLEIITFRQGMDEPFCETWERFKSLLRKCPNHGFEDIAQLNFFVNGIKPEVKMLLDATASSTMMSVGPEEATQIIESLASSDLQAEHGRHQSHKRGIMDLSTNDAILAQNKLLSQQIEALTKKMAKIPQQILAINSPPVQSNPPLRCDFFGESTQMVTVQKILMKKKSIIWVTKKKEKNTEASIKNLEVQVGQLAKQLADMSEGPFSANTKTNPKEHCQSMTTRSGKVVGSDVGVSEKNERVEKEENVELREVEEEIEKNEEESNKNEGVDNEKPVEENKEESQVRVAERGVLLGERPVLRVERAVLLAIIFFFFINFFTTFYVGFVMSDVNLRRICYMSDVNFTEEKPDEKPVEENKEESQVRVAERAGSFTLPVSIGNLSIGMALLDLGASINLMPLSMLKKIGDVEVRPTRMTLQLADRSVKFPHGIVEDTIVKVDKFMFLVDFVVMDMEEDIEVPLILGRPFMKIARVIIDMDDGKLKVRVQDEEESFNVFEEIKFLKANKDCFRIDVLDDLYLETQNDFKSIATREGFAYL</sequence>
<evidence type="ECO:0000259" key="4">
    <source>
        <dbReference type="Pfam" id="PF03732"/>
    </source>
</evidence>
<dbReference type="OMA" id="RRICYMS"/>
<feature type="domain" description="Retrotransposon gag" evidence="4">
    <location>
        <begin position="51"/>
        <end position="145"/>
    </location>
</feature>
<keyword evidence="6" id="KW-1185">Reference proteome</keyword>
<evidence type="ECO:0000256" key="3">
    <source>
        <dbReference type="SAM" id="Phobius"/>
    </source>
</evidence>
<dbReference type="InterPro" id="IPR021109">
    <property type="entry name" value="Peptidase_aspartic_dom_sf"/>
</dbReference>
<feature type="transmembrane region" description="Helical" evidence="3">
    <location>
        <begin position="401"/>
        <end position="422"/>
    </location>
</feature>
<feature type="compositionally biased region" description="Acidic residues" evidence="2">
    <location>
        <begin position="348"/>
        <end position="357"/>
    </location>
</feature>
<feature type="compositionally biased region" description="Basic and acidic residues" evidence="2">
    <location>
        <begin position="331"/>
        <end position="347"/>
    </location>
</feature>
<feature type="coiled-coil region" evidence="1">
    <location>
        <begin position="273"/>
        <end position="300"/>
    </location>
</feature>
<proteinExistence type="predicted"/>
<accession>A0A151S8V0</accession>
<keyword evidence="1" id="KW-0175">Coiled coil</keyword>
<dbReference type="PANTHER" id="PTHR33067:SF35">
    <property type="entry name" value="ASPARTIC PEPTIDASE DDI1-TYPE DOMAIN-CONTAINING PROTEIN"/>
    <property type="match status" value="1"/>
</dbReference>
<protein>
    <recommendedName>
        <fullName evidence="4">Retrotransposon gag domain-containing protein</fullName>
    </recommendedName>
</protein>
<feature type="region of interest" description="Disordered" evidence="2">
    <location>
        <begin position="300"/>
        <end position="378"/>
    </location>
</feature>
<evidence type="ECO:0000256" key="1">
    <source>
        <dbReference type="SAM" id="Coils"/>
    </source>
</evidence>
<dbReference type="Gene3D" id="2.40.70.10">
    <property type="entry name" value="Acid Proteases"/>
    <property type="match status" value="1"/>
</dbReference>